<protein>
    <submittedName>
        <fullName evidence="3">Uncharacterized protein</fullName>
    </submittedName>
</protein>
<organism evidence="2 3">
    <name type="scientific">Plectus sambesii</name>
    <dbReference type="NCBI Taxonomy" id="2011161"/>
    <lineage>
        <taxon>Eukaryota</taxon>
        <taxon>Metazoa</taxon>
        <taxon>Ecdysozoa</taxon>
        <taxon>Nematoda</taxon>
        <taxon>Chromadorea</taxon>
        <taxon>Plectida</taxon>
        <taxon>Plectina</taxon>
        <taxon>Plectoidea</taxon>
        <taxon>Plectidae</taxon>
        <taxon>Plectus</taxon>
    </lineage>
</organism>
<keyword evidence="2" id="KW-1185">Reference proteome</keyword>
<proteinExistence type="predicted"/>
<dbReference type="WBParaSite" id="PSAMB.scaffold13678size2163.g35632.t1">
    <property type="protein sequence ID" value="PSAMB.scaffold13678size2163.g35632.t1"/>
    <property type="gene ID" value="PSAMB.scaffold13678size2163.g35632"/>
</dbReference>
<name>A0A914UZB9_9BILA</name>
<dbReference type="Proteomes" id="UP000887566">
    <property type="component" value="Unplaced"/>
</dbReference>
<dbReference type="AlphaFoldDB" id="A0A914UZB9"/>
<evidence type="ECO:0000313" key="2">
    <source>
        <dbReference type="Proteomes" id="UP000887566"/>
    </source>
</evidence>
<evidence type="ECO:0000256" key="1">
    <source>
        <dbReference type="SAM" id="MobiDB-lite"/>
    </source>
</evidence>
<sequence>MSSCTPPKSGFSAFQEGGDFEPTSPRNINGRNRLRSDLELAALRSQPTRVRSSSAPNFDYVRSVPSEMERAQWGGNRSAVDAAHLAVRTRAGEDAHGAALVDGRRE</sequence>
<accession>A0A914UZB9</accession>
<evidence type="ECO:0000313" key="3">
    <source>
        <dbReference type="WBParaSite" id="PSAMB.scaffold13678size2163.g35632.t1"/>
    </source>
</evidence>
<feature type="region of interest" description="Disordered" evidence="1">
    <location>
        <begin position="1"/>
        <end position="33"/>
    </location>
</feature>
<reference evidence="3" key="1">
    <citation type="submission" date="2022-11" db="UniProtKB">
        <authorList>
            <consortium name="WormBaseParasite"/>
        </authorList>
    </citation>
    <scope>IDENTIFICATION</scope>
</reference>